<name>A0A1F6B0U8_9BACT</name>
<dbReference type="EMBL" id="MFJX01000031">
    <property type="protein sequence ID" value="OGG30564.1"/>
    <property type="molecule type" value="Genomic_DNA"/>
</dbReference>
<keyword evidence="1" id="KW-0812">Transmembrane</keyword>
<protein>
    <recommendedName>
        <fullName evidence="4">PpiC domain-containing protein</fullName>
    </recommendedName>
</protein>
<evidence type="ECO:0000313" key="2">
    <source>
        <dbReference type="EMBL" id="OGG30564.1"/>
    </source>
</evidence>
<feature type="transmembrane region" description="Helical" evidence="1">
    <location>
        <begin position="50"/>
        <end position="68"/>
    </location>
</feature>
<sequence length="236" mass="26553">MPRVKKTKVTETTKMTAGHHEMIDAKTEDLWPAPRSSSSFSLDIVNNPRVRWIALVIVLLAVMGAYLGSRGYVVAALVNGKPIFWWNLNHALQTRFGQQTLESMVSERLIADTAQKQGVIVTKEEVEAKMNDLVKTLGPNVKVEDLLKYQGMTKEDFESQIRLQLTVEKILGKDIAVTDGEVDDFVVKNRETMMATDEAALRGEARSALESQKISEKIQPWFAELKQKAKIVRLVK</sequence>
<comment type="caution">
    <text evidence="2">The sequence shown here is derived from an EMBL/GenBank/DDBJ whole genome shotgun (WGS) entry which is preliminary data.</text>
</comment>
<keyword evidence="1" id="KW-1133">Transmembrane helix</keyword>
<dbReference type="PANTHER" id="PTHR47245:SF2">
    <property type="entry name" value="PEPTIDYL-PROLYL CIS-TRANS ISOMERASE HP_0175-RELATED"/>
    <property type="match status" value="1"/>
</dbReference>
<dbReference type="InterPro" id="IPR050245">
    <property type="entry name" value="PrsA_foldase"/>
</dbReference>
<evidence type="ECO:0000313" key="3">
    <source>
        <dbReference type="Proteomes" id="UP000176450"/>
    </source>
</evidence>
<gene>
    <name evidence="2" type="ORF">A3A63_02000</name>
</gene>
<dbReference type="AlphaFoldDB" id="A0A1F6B0U8"/>
<evidence type="ECO:0008006" key="4">
    <source>
        <dbReference type="Google" id="ProtNLM"/>
    </source>
</evidence>
<proteinExistence type="predicted"/>
<dbReference type="Pfam" id="PF13624">
    <property type="entry name" value="SurA_N_3"/>
    <property type="match status" value="1"/>
</dbReference>
<evidence type="ECO:0000256" key="1">
    <source>
        <dbReference type="SAM" id="Phobius"/>
    </source>
</evidence>
<dbReference type="PANTHER" id="PTHR47245">
    <property type="entry name" value="PEPTIDYLPROLYL ISOMERASE"/>
    <property type="match status" value="1"/>
</dbReference>
<reference evidence="2 3" key="1">
    <citation type="journal article" date="2016" name="Nat. Commun.">
        <title>Thousands of microbial genomes shed light on interconnected biogeochemical processes in an aquifer system.</title>
        <authorList>
            <person name="Anantharaman K."/>
            <person name="Brown C.T."/>
            <person name="Hug L.A."/>
            <person name="Sharon I."/>
            <person name="Castelle C.J."/>
            <person name="Probst A.J."/>
            <person name="Thomas B.C."/>
            <person name="Singh A."/>
            <person name="Wilkins M.J."/>
            <person name="Karaoz U."/>
            <person name="Brodie E.L."/>
            <person name="Williams K.H."/>
            <person name="Hubbard S.S."/>
            <person name="Banfield J.F."/>
        </authorList>
    </citation>
    <scope>NUCLEOTIDE SEQUENCE [LARGE SCALE GENOMIC DNA]</scope>
</reference>
<dbReference type="SUPFAM" id="SSF109998">
    <property type="entry name" value="Triger factor/SurA peptide-binding domain-like"/>
    <property type="match status" value="1"/>
</dbReference>
<dbReference type="Gene3D" id="1.10.4030.10">
    <property type="entry name" value="Porin chaperone SurA, peptide-binding domain"/>
    <property type="match status" value="1"/>
</dbReference>
<organism evidence="2 3">
    <name type="scientific">Candidatus Gottesmanbacteria bacterium RIFCSPLOWO2_01_FULL_46_9</name>
    <dbReference type="NCBI Taxonomy" id="1798394"/>
    <lineage>
        <taxon>Bacteria</taxon>
        <taxon>Candidatus Gottesmaniibacteriota</taxon>
    </lineage>
</organism>
<accession>A0A1F6B0U8</accession>
<keyword evidence="1" id="KW-0472">Membrane</keyword>
<dbReference type="Proteomes" id="UP000176450">
    <property type="component" value="Unassembled WGS sequence"/>
</dbReference>
<dbReference type="InterPro" id="IPR027304">
    <property type="entry name" value="Trigger_fact/SurA_dom_sf"/>
</dbReference>